<feature type="coiled-coil region" evidence="1">
    <location>
        <begin position="5"/>
        <end position="32"/>
    </location>
</feature>
<feature type="non-terminal residue" evidence="2">
    <location>
        <position position="87"/>
    </location>
</feature>
<organism evidence="2 3">
    <name type="scientific">Rachicladosporium monterosium</name>
    <dbReference type="NCBI Taxonomy" id="1507873"/>
    <lineage>
        <taxon>Eukaryota</taxon>
        <taxon>Fungi</taxon>
        <taxon>Dikarya</taxon>
        <taxon>Ascomycota</taxon>
        <taxon>Pezizomycotina</taxon>
        <taxon>Dothideomycetes</taxon>
        <taxon>Dothideomycetidae</taxon>
        <taxon>Cladosporiales</taxon>
        <taxon>Cladosporiaceae</taxon>
        <taxon>Rachicladosporium</taxon>
    </lineage>
</organism>
<reference evidence="2 3" key="1">
    <citation type="submission" date="2023-08" db="EMBL/GenBank/DDBJ databases">
        <title>Black Yeasts Isolated from many extreme environments.</title>
        <authorList>
            <person name="Coleine C."/>
            <person name="Stajich J.E."/>
            <person name="Selbmann L."/>
        </authorList>
    </citation>
    <scope>NUCLEOTIDE SEQUENCE [LARGE SCALE GENOMIC DNA]</scope>
    <source>
        <strain evidence="2 3">CCFEE 5386</strain>
    </source>
</reference>
<evidence type="ECO:0000313" key="3">
    <source>
        <dbReference type="Proteomes" id="UP001308179"/>
    </source>
</evidence>
<dbReference type="Proteomes" id="UP001308179">
    <property type="component" value="Unassembled WGS sequence"/>
</dbReference>
<keyword evidence="3" id="KW-1185">Reference proteome</keyword>
<gene>
    <name evidence="2" type="ORF">LTR32_003219</name>
</gene>
<proteinExistence type="predicted"/>
<protein>
    <submittedName>
        <fullName evidence="2">Uncharacterized protein</fullName>
    </submittedName>
</protein>
<keyword evidence="1" id="KW-0175">Coiled coil</keyword>
<name>A0ABR0L9E2_9PEZI</name>
<accession>A0ABR0L9E2</accession>
<evidence type="ECO:0000256" key="1">
    <source>
        <dbReference type="SAM" id="Coils"/>
    </source>
</evidence>
<comment type="caution">
    <text evidence="2">The sequence shown here is derived from an EMBL/GenBank/DDBJ whole genome shotgun (WGS) entry which is preliminary data.</text>
</comment>
<sequence length="87" mass="10520">MEARMTDLEQMRRKEERRIARKEAMISNINERLNFSGRTTPLPYTTEQAYHQMTQELTQSIDQVRSSIWWIDEEMGSYSDARHPWVR</sequence>
<dbReference type="EMBL" id="JAVRRR010000186">
    <property type="protein sequence ID" value="KAK5144935.1"/>
    <property type="molecule type" value="Genomic_DNA"/>
</dbReference>
<evidence type="ECO:0000313" key="2">
    <source>
        <dbReference type="EMBL" id="KAK5144935.1"/>
    </source>
</evidence>